<feature type="transmembrane region" description="Helical" evidence="1">
    <location>
        <begin position="127"/>
        <end position="147"/>
    </location>
</feature>
<feature type="transmembrane region" description="Helical" evidence="1">
    <location>
        <begin position="174"/>
        <end position="198"/>
    </location>
</feature>
<sequence>MRWTLIYPSCFFSMLSLIAIIVLLSNDMAWSNDEGTVGLYKVHFAVGLNGWSFEFNCRQEECPTPDSKETADYDSDSCRWHFCEPCRKTTKHINAMLKACIAFIAIYFMLAVGRVNLRNRGGFFGKLIAVFSSVLNYVTLVAAWSIWLDRCNNKFDDMNYMIGDIRVVSIKPQLYYGFVVAVLASTSAVLCVIAEALMQNFNPREDARSALEGVNYSLVMDPGGS</sequence>
<feature type="transmembrane region" description="Helical" evidence="1">
    <location>
        <begin position="5"/>
        <end position="24"/>
    </location>
</feature>
<dbReference type="AlphaFoldDB" id="A0A6V3JZX1"/>
<reference evidence="2" key="1">
    <citation type="submission" date="2021-01" db="EMBL/GenBank/DDBJ databases">
        <authorList>
            <person name="Corre E."/>
            <person name="Pelletier E."/>
            <person name="Niang G."/>
            <person name="Scheremetjew M."/>
            <person name="Finn R."/>
            <person name="Kale V."/>
            <person name="Holt S."/>
            <person name="Cochrane G."/>
            <person name="Meng A."/>
            <person name="Brown T."/>
            <person name="Cohen L."/>
        </authorList>
    </citation>
    <scope>NUCLEOTIDE SEQUENCE</scope>
    <source>
        <strain evidence="2">CCCM811</strain>
    </source>
</reference>
<accession>A0A6V3JZX1</accession>
<protein>
    <submittedName>
        <fullName evidence="2">Uncharacterized protein</fullName>
    </submittedName>
</protein>
<keyword evidence="1" id="KW-0472">Membrane</keyword>
<evidence type="ECO:0000256" key="1">
    <source>
        <dbReference type="SAM" id="Phobius"/>
    </source>
</evidence>
<dbReference type="EMBL" id="HBIV01009047">
    <property type="protein sequence ID" value="CAE0654430.1"/>
    <property type="molecule type" value="Transcribed_RNA"/>
</dbReference>
<gene>
    <name evidence="2" type="ORF">LGLO00237_LOCUS6824</name>
</gene>
<evidence type="ECO:0000313" key="2">
    <source>
        <dbReference type="EMBL" id="CAE0654430.1"/>
    </source>
</evidence>
<feature type="transmembrane region" description="Helical" evidence="1">
    <location>
        <begin position="95"/>
        <end position="115"/>
    </location>
</feature>
<proteinExistence type="predicted"/>
<name>A0A6V3JZX1_9EUKA</name>
<keyword evidence="1" id="KW-1133">Transmembrane helix</keyword>
<keyword evidence="1" id="KW-0812">Transmembrane</keyword>
<organism evidence="2">
    <name type="scientific">Lotharella globosa</name>
    <dbReference type="NCBI Taxonomy" id="91324"/>
    <lineage>
        <taxon>Eukaryota</taxon>
        <taxon>Sar</taxon>
        <taxon>Rhizaria</taxon>
        <taxon>Cercozoa</taxon>
        <taxon>Chlorarachniophyceae</taxon>
        <taxon>Lotharella</taxon>
    </lineage>
</organism>